<feature type="compositionally biased region" description="Basic and acidic residues" evidence="1">
    <location>
        <begin position="22"/>
        <end position="36"/>
    </location>
</feature>
<proteinExistence type="predicted"/>
<evidence type="ECO:0000256" key="1">
    <source>
        <dbReference type="SAM" id="MobiDB-lite"/>
    </source>
</evidence>
<sequence>MKRHPTAFFPNPLRSVENSVGRGHEPRQEAELHLETSEQPPACRESYHLSFAFLQSFDPFPLGTRPSSALNFFVLLVLPTRDRIVPTVERWQGVKGRLGPTYYLPTYYLPTPTWYSSLIYEVTKQRASSFLPWR</sequence>
<accession>A0A834PEK8</accession>
<protein>
    <submittedName>
        <fullName evidence="2">Uncharacterized protein</fullName>
    </submittedName>
</protein>
<name>A0A834PEK8_VESPE</name>
<comment type="caution">
    <text evidence="2">The sequence shown here is derived from an EMBL/GenBank/DDBJ whole genome shotgun (WGS) entry which is preliminary data.</text>
</comment>
<keyword evidence="3" id="KW-1185">Reference proteome</keyword>
<gene>
    <name evidence="2" type="ORF">H0235_000698</name>
</gene>
<dbReference type="EMBL" id="JACSDY010000001">
    <property type="protein sequence ID" value="KAF7438307.1"/>
    <property type="molecule type" value="Genomic_DNA"/>
</dbReference>
<feature type="region of interest" description="Disordered" evidence="1">
    <location>
        <begin position="1"/>
        <end position="37"/>
    </location>
</feature>
<organism evidence="2 3">
    <name type="scientific">Vespula pensylvanica</name>
    <name type="common">Western yellow jacket</name>
    <name type="synonym">Wasp</name>
    <dbReference type="NCBI Taxonomy" id="30213"/>
    <lineage>
        <taxon>Eukaryota</taxon>
        <taxon>Metazoa</taxon>
        <taxon>Ecdysozoa</taxon>
        <taxon>Arthropoda</taxon>
        <taxon>Hexapoda</taxon>
        <taxon>Insecta</taxon>
        <taxon>Pterygota</taxon>
        <taxon>Neoptera</taxon>
        <taxon>Endopterygota</taxon>
        <taxon>Hymenoptera</taxon>
        <taxon>Apocrita</taxon>
        <taxon>Aculeata</taxon>
        <taxon>Vespoidea</taxon>
        <taxon>Vespidae</taxon>
        <taxon>Vespinae</taxon>
        <taxon>Vespula</taxon>
    </lineage>
</organism>
<evidence type="ECO:0000313" key="2">
    <source>
        <dbReference type="EMBL" id="KAF7438307.1"/>
    </source>
</evidence>
<reference evidence="2" key="1">
    <citation type="journal article" date="2020" name="G3 (Bethesda)">
        <title>High-Quality Assemblies for Three Invasive Social Wasps from the &lt;i&gt;Vespula&lt;/i&gt; Genus.</title>
        <authorList>
            <person name="Harrop T.W.R."/>
            <person name="Guhlin J."/>
            <person name="McLaughlin G.M."/>
            <person name="Permina E."/>
            <person name="Stockwell P."/>
            <person name="Gilligan J."/>
            <person name="Le Lec M.F."/>
            <person name="Gruber M.A.M."/>
            <person name="Quinn O."/>
            <person name="Lovegrove M."/>
            <person name="Duncan E.J."/>
            <person name="Remnant E.J."/>
            <person name="Van Eeckhoven J."/>
            <person name="Graham B."/>
            <person name="Knapp R.A."/>
            <person name="Langford K.W."/>
            <person name="Kronenberg Z."/>
            <person name="Press M.O."/>
            <person name="Eacker S.M."/>
            <person name="Wilson-Rankin E.E."/>
            <person name="Purcell J."/>
            <person name="Lester P.J."/>
            <person name="Dearden P.K."/>
        </authorList>
    </citation>
    <scope>NUCLEOTIDE SEQUENCE</scope>
    <source>
        <strain evidence="2">Volc-1</strain>
    </source>
</reference>
<dbReference type="AlphaFoldDB" id="A0A834PEK8"/>
<evidence type="ECO:0000313" key="3">
    <source>
        <dbReference type="Proteomes" id="UP000600918"/>
    </source>
</evidence>
<dbReference type="Proteomes" id="UP000600918">
    <property type="component" value="Unassembled WGS sequence"/>
</dbReference>